<name>A0A347ZU58_9CHLR</name>
<organism evidence="2 3">
    <name type="scientific">Pelolinea submarina</name>
    <dbReference type="NCBI Taxonomy" id="913107"/>
    <lineage>
        <taxon>Bacteria</taxon>
        <taxon>Bacillati</taxon>
        <taxon>Chloroflexota</taxon>
        <taxon>Anaerolineae</taxon>
        <taxon>Anaerolineales</taxon>
        <taxon>Anaerolineaceae</taxon>
        <taxon>Pelolinea</taxon>
    </lineage>
</organism>
<protein>
    <submittedName>
        <fullName evidence="2">Uncharacterized protein</fullName>
    </submittedName>
</protein>
<proteinExistence type="predicted"/>
<keyword evidence="1" id="KW-0472">Membrane</keyword>
<feature type="transmembrane region" description="Helical" evidence="1">
    <location>
        <begin position="109"/>
        <end position="127"/>
    </location>
</feature>
<sequence length="319" mass="36713">MKSSITFLPKTMKELMMLFGVTLAKRYTRTQKRIFYSQAEPLFKELGFLFEFQKSRNRLSQITNIIIGNLAKAQYVVLCPYDTPAKSLLPYRYYPFNWSENARQENREIFLQTIFYIGVCALIYFVAAQFSVLAMWQKIISIAVLSALLIFSYKLIIGIANPINFNRNSASLALLFSLAQHTRQSKKVAYVLLDKNTGNNAGLKLLAESQRVKDQKLIFLDCLANGKETVCAHEPASSTEAQKLIAALPQIKFIDHQFEDKDRMKDTNLQIFPNMLHLCVGEVENRKFLVRNTRSKNDFKVDIPRLEILREGLIKYLEG</sequence>
<feature type="transmembrane region" description="Helical" evidence="1">
    <location>
        <begin position="139"/>
        <end position="157"/>
    </location>
</feature>
<evidence type="ECO:0000313" key="3">
    <source>
        <dbReference type="Proteomes" id="UP000256388"/>
    </source>
</evidence>
<dbReference type="RefSeq" id="WP_116223747.1">
    <property type="nucleotide sequence ID" value="NZ_AP018437.1"/>
</dbReference>
<dbReference type="EMBL" id="QUMS01000001">
    <property type="protein sequence ID" value="REG10578.1"/>
    <property type="molecule type" value="Genomic_DNA"/>
</dbReference>
<evidence type="ECO:0000256" key="1">
    <source>
        <dbReference type="SAM" id="Phobius"/>
    </source>
</evidence>
<keyword evidence="1" id="KW-1133">Transmembrane helix</keyword>
<reference evidence="2 3" key="1">
    <citation type="submission" date="2018-08" db="EMBL/GenBank/DDBJ databases">
        <title>Genomic Encyclopedia of Type Strains, Phase IV (KMG-IV): sequencing the most valuable type-strain genomes for metagenomic binning, comparative biology and taxonomic classification.</title>
        <authorList>
            <person name="Goeker M."/>
        </authorList>
    </citation>
    <scope>NUCLEOTIDE SEQUENCE [LARGE SCALE GENOMIC DNA]</scope>
    <source>
        <strain evidence="2 3">DSM 23923</strain>
    </source>
</reference>
<keyword evidence="1" id="KW-0812">Transmembrane</keyword>
<dbReference type="Proteomes" id="UP000256388">
    <property type="component" value="Unassembled WGS sequence"/>
</dbReference>
<gene>
    <name evidence="2" type="ORF">DFR64_0437</name>
</gene>
<accession>A0A347ZU58</accession>
<comment type="caution">
    <text evidence="2">The sequence shown here is derived from an EMBL/GenBank/DDBJ whole genome shotgun (WGS) entry which is preliminary data.</text>
</comment>
<dbReference type="AlphaFoldDB" id="A0A347ZU58"/>
<evidence type="ECO:0000313" key="2">
    <source>
        <dbReference type="EMBL" id="REG10578.1"/>
    </source>
</evidence>
<keyword evidence="3" id="KW-1185">Reference proteome</keyword>